<evidence type="ECO:0000313" key="1">
    <source>
        <dbReference type="EMBL" id="GMF07096.1"/>
    </source>
</evidence>
<sequence length="181" mass="19988">MITSPSFLNNDNERIMLHHTPSTQSLNNIPLLNPSPNNNNTTSNNNNTNTSNNNIPTTPHEKIVATTMLVGDVTDKVCILIDDLVDTGHTISRAAKLLKDQSASKVYVLITHGLFSDDAIRRIKNSGIDKVITTNSVPQGEHIEEFGNDMIEILDISKVLSESIRRINNGESVSMLFDHGW</sequence>
<protein>
    <submittedName>
        <fullName evidence="1">Unnamed protein product</fullName>
    </submittedName>
</protein>
<name>A0ACB5UBE5_CANBO</name>
<dbReference type="Proteomes" id="UP001165101">
    <property type="component" value="Unassembled WGS sequence"/>
</dbReference>
<proteinExistence type="predicted"/>
<comment type="caution">
    <text evidence="1">The sequence shown here is derived from an EMBL/GenBank/DDBJ whole genome shotgun (WGS) entry which is preliminary data.</text>
</comment>
<keyword evidence="2" id="KW-1185">Reference proteome</keyword>
<organism evidence="1 2">
    <name type="scientific">Candida boidinii</name>
    <name type="common">Yeast</name>
    <dbReference type="NCBI Taxonomy" id="5477"/>
    <lineage>
        <taxon>Eukaryota</taxon>
        <taxon>Fungi</taxon>
        <taxon>Dikarya</taxon>
        <taxon>Ascomycota</taxon>
        <taxon>Saccharomycotina</taxon>
        <taxon>Pichiomycetes</taxon>
        <taxon>Pichiales</taxon>
        <taxon>Pichiaceae</taxon>
        <taxon>Ogataea</taxon>
        <taxon>Ogataea/Candida clade</taxon>
    </lineage>
</organism>
<gene>
    <name evidence="1" type="ORF">Cboi01_000674100</name>
</gene>
<accession>A0ACB5UBE5</accession>
<dbReference type="EMBL" id="BSXV01009331">
    <property type="protein sequence ID" value="GMF07096.1"/>
    <property type="molecule type" value="Genomic_DNA"/>
</dbReference>
<evidence type="ECO:0000313" key="2">
    <source>
        <dbReference type="Proteomes" id="UP001165101"/>
    </source>
</evidence>
<reference evidence="1" key="1">
    <citation type="submission" date="2023-04" db="EMBL/GenBank/DDBJ databases">
        <title>Candida boidinii NBRC 1967.</title>
        <authorList>
            <person name="Ichikawa N."/>
            <person name="Sato H."/>
            <person name="Tonouchi N."/>
        </authorList>
    </citation>
    <scope>NUCLEOTIDE SEQUENCE</scope>
    <source>
        <strain evidence="1">NBRC 1967</strain>
    </source>
</reference>